<dbReference type="Proteomes" id="UP000324800">
    <property type="component" value="Unassembled WGS sequence"/>
</dbReference>
<sequence>MGKNHLAYAMIPPEKHELVYLLSREDDADPLAFSLFNVRLVNMQNDPNDAKVPQNSFSQISEGKFEELEIGFLAVSGSIQSIMSFANIKALFMTFVKPQYPTCTELSNQYLNV</sequence>
<accession>A0A5J4X7X3</accession>
<evidence type="ECO:0000313" key="2">
    <source>
        <dbReference type="Proteomes" id="UP000324800"/>
    </source>
</evidence>
<evidence type="ECO:0000313" key="1">
    <source>
        <dbReference type="EMBL" id="KAA6403341.1"/>
    </source>
</evidence>
<organism evidence="1 2">
    <name type="scientific">Streblomastix strix</name>
    <dbReference type="NCBI Taxonomy" id="222440"/>
    <lineage>
        <taxon>Eukaryota</taxon>
        <taxon>Metamonada</taxon>
        <taxon>Preaxostyla</taxon>
        <taxon>Oxymonadida</taxon>
        <taxon>Streblomastigidae</taxon>
        <taxon>Streblomastix</taxon>
    </lineage>
</organism>
<protein>
    <submittedName>
        <fullName evidence="1">Uncharacterized protein</fullName>
    </submittedName>
</protein>
<comment type="caution">
    <text evidence="1">The sequence shown here is derived from an EMBL/GenBank/DDBJ whole genome shotgun (WGS) entry which is preliminary data.</text>
</comment>
<dbReference type="AlphaFoldDB" id="A0A5J4X7X3"/>
<gene>
    <name evidence="1" type="ORF">EZS28_001136</name>
</gene>
<proteinExistence type="predicted"/>
<name>A0A5J4X7X3_9EUKA</name>
<reference evidence="1 2" key="1">
    <citation type="submission" date="2019-03" db="EMBL/GenBank/DDBJ databases">
        <title>Single cell metagenomics reveals metabolic interactions within the superorganism composed of flagellate Streblomastix strix and complex community of Bacteroidetes bacteria on its surface.</title>
        <authorList>
            <person name="Treitli S.C."/>
            <person name="Kolisko M."/>
            <person name="Husnik F."/>
            <person name="Keeling P."/>
            <person name="Hampl V."/>
        </authorList>
    </citation>
    <scope>NUCLEOTIDE SEQUENCE [LARGE SCALE GENOMIC DNA]</scope>
    <source>
        <strain evidence="1">ST1C</strain>
    </source>
</reference>
<dbReference type="EMBL" id="SNRW01000111">
    <property type="protein sequence ID" value="KAA6403341.1"/>
    <property type="molecule type" value="Genomic_DNA"/>
</dbReference>